<dbReference type="Proteomes" id="UP000298210">
    <property type="component" value="Unassembled WGS sequence"/>
</dbReference>
<feature type="domain" description="HTH cro/C1-type" evidence="8">
    <location>
        <begin position="28"/>
        <end position="65"/>
    </location>
</feature>
<name>A0A4Y7WKX6_9BACI</name>
<sequence length="434" mass="50336">MRLNVAFSYNRLWKLTREIGINKTKLRDESGITSSSLARLSQNKNVRLEVLERLCNYLDCRIEDIVEYVPERKKMNNQDKLKFVDLFAGIGGFRLAGEENGMECVFSSEIDKFACDVYKENFGETPEGDITKIEESKIPDFDVLFAGFPCQPFSYAGQLQGFEDEIRGTLFFDIIRILKEKKPKMFLLENVKGIKSHDKGKTFNTILEHLNQLDYHIHWTILNSLDFGVPQSRERWYCVGFKKDVEFEFPNPINSKSTLREIIDWHENDNLTLKLSDFEMNRINHHFMICNYDSPEQVRVEHDNSKYNPNTKKGKYGVFSYLKPDKSLRFHVGDFAKTQIQEAYYCNLDSFSPSIIAARAPKLWDIGRHLSVRECARLQGFPEDFRLSSSQVQAKKQLGNSVTVPVISEIVKNMLVAYKLNKTPSEQLLLSEVR</sequence>
<evidence type="ECO:0000256" key="2">
    <source>
        <dbReference type="ARBA" id="ARBA00022679"/>
    </source>
</evidence>
<evidence type="ECO:0000256" key="6">
    <source>
        <dbReference type="RuleBase" id="RU000416"/>
    </source>
</evidence>
<dbReference type="Gene3D" id="1.10.260.40">
    <property type="entry name" value="lambda repressor-like DNA-binding domains"/>
    <property type="match status" value="1"/>
</dbReference>
<evidence type="ECO:0000313" key="9">
    <source>
        <dbReference type="EMBL" id="TES49152.1"/>
    </source>
</evidence>
<reference evidence="9 10" key="1">
    <citation type="submission" date="2019-03" db="EMBL/GenBank/DDBJ databases">
        <authorList>
            <person name="Liu G."/>
        </authorList>
    </citation>
    <scope>NUCLEOTIDE SEQUENCE [LARGE SCALE GENOMIC DNA]</scope>
    <source>
        <strain evidence="9 10">DSM 19099</strain>
    </source>
</reference>
<accession>A0A4Y7WKX6</accession>
<dbReference type="GO" id="GO:0009307">
    <property type="term" value="P:DNA restriction-modification system"/>
    <property type="evidence" value="ECO:0007669"/>
    <property type="project" value="UniProtKB-KW"/>
</dbReference>
<dbReference type="Gene3D" id="3.90.120.10">
    <property type="entry name" value="DNA Methylase, subunit A, domain 2"/>
    <property type="match status" value="1"/>
</dbReference>
<dbReference type="PROSITE" id="PS50943">
    <property type="entry name" value="HTH_CROC1"/>
    <property type="match status" value="1"/>
</dbReference>
<keyword evidence="1 5" id="KW-0489">Methyltransferase</keyword>
<dbReference type="Pfam" id="PF00145">
    <property type="entry name" value="DNA_methylase"/>
    <property type="match status" value="1"/>
</dbReference>
<dbReference type="Gene3D" id="3.40.50.150">
    <property type="entry name" value="Vaccinia Virus protein VP39"/>
    <property type="match status" value="1"/>
</dbReference>
<dbReference type="Pfam" id="PF13443">
    <property type="entry name" value="HTH_26"/>
    <property type="match status" value="1"/>
</dbReference>
<comment type="catalytic activity">
    <reaction evidence="7">
        <text>a 2'-deoxycytidine in DNA + S-adenosyl-L-methionine = a 5-methyl-2'-deoxycytidine in DNA + S-adenosyl-L-homocysteine + H(+)</text>
        <dbReference type="Rhea" id="RHEA:13681"/>
        <dbReference type="Rhea" id="RHEA-COMP:11369"/>
        <dbReference type="Rhea" id="RHEA-COMP:11370"/>
        <dbReference type="ChEBI" id="CHEBI:15378"/>
        <dbReference type="ChEBI" id="CHEBI:57856"/>
        <dbReference type="ChEBI" id="CHEBI:59789"/>
        <dbReference type="ChEBI" id="CHEBI:85452"/>
        <dbReference type="ChEBI" id="CHEBI:85454"/>
        <dbReference type="EC" id="2.1.1.37"/>
    </reaction>
</comment>
<dbReference type="GO" id="GO:0003886">
    <property type="term" value="F:DNA (cytosine-5-)-methyltransferase activity"/>
    <property type="evidence" value="ECO:0007669"/>
    <property type="project" value="UniProtKB-EC"/>
</dbReference>
<dbReference type="PRINTS" id="PR00105">
    <property type="entry name" value="C5METTRFRASE"/>
</dbReference>
<organism evidence="9 10">
    <name type="scientific">Shouchella lehensis</name>
    <dbReference type="NCBI Taxonomy" id="300825"/>
    <lineage>
        <taxon>Bacteria</taxon>
        <taxon>Bacillati</taxon>
        <taxon>Bacillota</taxon>
        <taxon>Bacilli</taxon>
        <taxon>Bacillales</taxon>
        <taxon>Bacillaceae</taxon>
        <taxon>Shouchella</taxon>
    </lineage>
</organism>
<dbReference type="InterPro" id="IPR018117">
    <property type="entry name" value="C5_DNA_meth_AS"/>
</dbReference>
<dbReference type="PROSITE" id="PS00094">
    <property type="entry name" value="C5_MTASE_1"/>
    <property type="match status" value="1"/>
</dbReference>
<dbReference type="CDD" id="cd00315">
    <property type="entry name" value="Cyt_C5_DNA_methylase"/>
    <property type="match status" value="1"/>
</dbReference>
<protein>
    <recommendedName>
        <fullName evidence="7">Cytosine-specific methyltransferase</fullName>
        <ecNumber evidence="7">2.1.1.37</ecNumber>
    </recommendedName>
</protein>
<dbReference type="SUPFAM" id="SSF47413">
    <property type="entry name" value="lambda repressor-like DNA-binding domains"/>
    <property type="match status" value="1"/>
</dbReference>
<dbReference type="InterPro" id="IPR031303">
    <property type="entry name" value="C5_meth_CS"/>
</dbReference>
<evidence type="ECO:0000256" key="3">
    <source>
        <dbReference type="ARBA" id="ARBA00022691"/>
    </source>
</evidence>
<evidence type="ECO:0000256" key="1">
    <source>
        <dbReference type="ARBA" id="ARBA00022603"/>
    </source>
</evidence>
<dbReference type="SUPFAM" id="SSF53335">
    <property type="entry name" value="S-adenosyl-L-methionine-dependent methyltransferases"/>
    <property type="match status" value="1"/>
</dbReference>
<keyword evidence="3 5" id="KW-0949">S-adenosyl-L-methionine</keyword>
<comment type="similarity">
    <text evidence="5 6">Belongs to the class I-like SAM-binding methyltransferase superfamily. C5-methyltransferase family.</text>
</comment>
<evidence type="ECO:0000259" key="8">
    <source>
        <dbReference type="PROSITE" id="PS50943"/>
    </source>
</evidence>
<dbReference type="InterPro" id="IPR029063">
    <property type="entry name" value="SAM-dependent_MTases_sf"/>
</dbReference>
<dbReference type="GO" id="GO:0003677">
    <property type="term" value="F:DNA binding"/>
    <property type="evidence" value="ECO:0007669"/>
    <property type="project" value="InterPro"/>
</dbReference>
<evidence type="ECO:0000313" key="10">
    <source>
        <dbReference type="Proteomes" id="UP000298210"/>
    </source>
</evidence>
<dbReference type="NCBIfam" id="TIGR00675">
    <property type="entry name" value="dcm"/>
    <property type="match status" value="1"/>
</dbReference>
<dbReference type="InterPro" id="IPR001387">
    <property type="entry name" value="Cro/C1-type_HTH"/>
</dbReference>
<dbReference type="InterPro" id="IPR001525">
    <property type="entry name" value="C5_MeTfrase"/>
</dbReference>
<proteinExistence type="inferred from homology"/>
<dbReference type="EC" id="2.1.1.37" evidence="7"/>
<dbReference type="AlphaFoldDB" id="A0A4Y7WKX6"/>
<gene>
    <name evidence="9" type="primary">dcm</name>
    <name evidence="9" type="ORF">E2L03_06620</name>
</gene>
<keyword evidence="4" id="KW-0680">Restriction system</keyword>
<dbReference type="PANTHER" id="PTHR46098:SF1">
    <property type="entry name" value="TRNA (CYTOSINE(38)-C(5))-METHYLTRANSFERASE"/>
    <property type="match status" value="1"/>
</dbReference>
<feature type="active site" evidence="5">
    <location>
        <position position="150"/>
    </location>
</feature>
<dbReference type="GO" id="GO:0032259">
    <property type="term" value="P:methylation"/>
    <property type="evidence" value="ECO:0007669"/>
    <property type="project" value="UniProtKB-KW"/>
</dbReference>
<dbReference type="PANTHER" id="PTHR46098">
    <property type="entry name" value="TRNA (CYTOSINE(38)-C(5))-METHYLTRANSFERASE"/>
    <property type="match status" value="1"/>
</dbReference>
<comment type="caution">
    <text evidence="9">The sequence shown here is derived from an EMBL/GenBank/DDBJ whole genome shotgun (WGS) entry which is preliminary data.</text>
</comment>
<dbReference type="PROSITE" id="PS00095">
    <property type="entry name" value="C5_MTASE_2"/>
    <property type="match status" value="1"/>
</dbReference>
<dbReference type="InterPro" id="IPR050750">
    <property type="entry name" value="C5-MTase"/>
</dbReference>
<evidence type="ECO:0000256" key="5">
    <source>
        <dbReference type="PROSITE-ProRule" id="PRU01016"/>
    </source>
</evidence>
<dbReference type="InterPro" id="IPR010982">
    <property type="entry name" value="Lambda_DNA-bd_dom_sf"/>
</dbReference>
<keyword evidence="2 5" id="KW-0808">Transferase</keyword>
<dbReference type="PROSITE" id="PS51679">
    <property type="entry name" value="SAM_MT_C5"/>
    <property type="match status" value="1"/>
</dbReference>
<evidence type="ECO:0000256" key="7">
    <source>
        <dbReference type="RuleBase" id="RU000417"/>
    </source>
</evidence>
<evidence type="ECO:0000256" key="4">
    <source>
        <dbReference type="ARBA" id="ARBA00022747"/>
    </source>
</evidence>
<dbReference type="EMBL" id="SNUX01000002">
    <property type="protein sequence ID" value="TES49152.1"/>
    <property type="molecule type" value="Genomic_DNA"/>
</dbReference>